<evidence type="ECO:0000256" key="1">
    <source>
        <dbReference type="ARBA" id="ARBA00004167"/>
    </source>
</evidence>
<keyword evidence="2 7" id="KW-0812">Transmembrane</keyword>
<evidence type="ECO:0000256" key="7">
    <source>
        <dbReference type="SAM" id="Phobius"/>
    </source>
</evidence>
<accession>A0ABV0SSP5</accession>
<evidence type="ECO:0000313" key="8">
    <source>
        <dbReference type="EMBL" id="MEQ2223615.1"/>
    </source>
</evidence>
<name>A0ABV0SSP5_9TELE</name>
<protein>
    <recommendedName>
        <fullName evidence="10">Ig-like domain-containing protein</fullName>
    </recommendedName>
</protein>
<gene>
    <name evidence="8" type="ORF">ILYODFUR_038363</name>
</gene>
<evidence type="ECO:0008006" key="10">
    <source>
        <dbReference type="Google" id="ProtNLM"/>
    </source>
</evidence>
<dbReference type="Proteomes" id="UP001482620">
    <property type="component" value="Unassembled WGS sequence"/>
</dbReference>
<keyword evidence="6" id="KW-0325">Glycoprotein</keyword>
<dbReference type="PANTHER" id="PTHR21462">
    <property type="entry name" value="CELL SURFACE GLYCOPROTEIN OX2 RECEPTOR PRECURSOR"/>
    <property type="match status" value="1"/>
</dbReference>
<evidence type="ECO:0000256" key="3">
    <source>
        <dbReference type="ARBA" id="ARBA00022989"/>
    </source>
</evidence>
<keyword evidence="4 7" id="KW-0472">Membrane</keyword>
<sequence length="187" mass="20690">MIALCRAERGTPAANLSWSYTGSSEPAVKTQLDTDGFVTVESHLELFEDINLEDLTCIIQHRYWDQEKILVPKPREANYSPLLWIRVALVIILILSGFLALKKCHPPLQNTSQPKIPALDPDNIRNGKAYNQSLMNILEPNGTLQVISSPSPGGRRSQPGLSPVCVQTPCTQITNCDTHGEEMVRGD</sequence>
<comment type="subcellular location">
    <subcellularLocation>
        <location evidence="1">Membrane</location>
        <topology evidence="1">Single-pass membrane protein</topology>
    </subcellularLocation>
</comment>
<keyword evidence="5" id="KW-1015">Disulfide bond</keyword>
<evidence type="ECO:0000313" key="9">
    <source>
        <dbReference type="Proteomes" id="UP001482620"/>
    </source>
</evidence>
<keyword evidence="9" id="KW-1185">Reference proteome</keyword>
<evidence type="ECO:0000256" key="6">
    <source>
        <dbReference type="ARBA" id="ARBA00023180"/>
    </source>
</evidence>
<dbReference type="PANTHER" id="PTHR21462:SF2">
    <property type="entry name" value="CELL SURFACE GLYCOPROTEIN CD200 RECEPTOR 2"/>
    <property type="match status" value="1"/>
</dbReference>
<dbReference type="EMBL" id="JAHRIQ010009412">
    <property type="protein sequence ID" value="MEQ2223615.1"/>
    <property type="molecule type" value="Genomic_DNA"/>
</dbReference>
<feature type="transmembrane region" description="Helical" evidence="7">
    <location>
        <begin position="83"/>
        <end position="101"/>
    </location>
</feature>
<comment type="caution">
    <text evidence="8">The sequence shown here is derived from an EMBL/GenBank/DDBJ whole genome shotgun (WGS) entry which is preliminary data.</text>
</comment>
<dbReference type="Gene3D" id="2.60.40.10">
    <property type="entry name" value="Immunoglobulins"/>
    <property type="match status" value="1"/>
</dbReference>
<evidence type="ECO:0000256" key="4">
    <source>
        <dbReference type="ARBA" id="ARBA00023136"/>
    </source>
</evidence>
<dbReference type="InterPro" id="IPR013783">
    <property type="entry name" value="Ig-like_fold"/>
</dbReference>
<proteinExistence type="predicted"/>
<evidence type="ECO:0000256" key="2">
    <source>
        <dbReference type="ARBA" id="ARBA00022692"/>
    </source>
</evidence>
<reference evidence="8 9" key="1">
    <citation type="submission" date="2021-06" db="EMBL/GenBank/DDBJ databases">
        <authorList>
            <person name="Palmer J.M."/>
        </authorList>
    </citation>
    <scope>NUCLEOTIDE SEQUENCE [LARGE SCALE GENOMIC DNA]</scope>
    <source>
        <strain evidence="9">if_2019</strain>
        <tissue evidence="8">Muscle</tissue>
    </source>
</reference>
<organism evidence="8 9">
    <name type="scientific">Ilyodon furcidens</name>
    <name type="common">goldbreast splitfin</name>
    <dbReference type="NCBI Taxonomy" id="33524"/>
    <lineage>
        <taxon>Eukaryota</taxon>
        <taxon>Metazoa</taxon>
        <taxon>Chordata</taxon>
        <taxon>Craniata</taxon>
        <taxon>Vertebrata</taxon>
        <taxon>Euteleostomi</taxon>
        <taxon>Actinopterygii</taxon>
        <taxon>Neopterygii</taxon>
        <taxon>Teleostei</taxon>
        <taxon>Neoteleostei</taxon>
        <taxon>Acanthomorphata</taxon>
        <taxon>Ovalentaria</taxon>
        <taxon>Atherinomorphae</taxon>
        <taxon>Cyprinodontiformes</taxon>
        <taxon>Goodeidae</taxon>
        <taxon>Ilyodon</taxon>
    </lineage>
</organism>
<keyword evidence="3 7" id="KW-1133">Transmembrane helix</keyword>
<evidence type="ECO:0000256" key="5">
    <source>
        <dbReference type="ARBA" id="ARBA00023157"/>
    </source>
</evidence>
<dbReference type="InterPro" id="IPR040012">
    <property type="entry name" value="CD200R"/>
</dbReference>